<dbReference type="SFLD" id="SFLDG01020">
    <property type="entry name" value="Terpene_Cyclase_Like_2"/>
    <property type="match status" value="1"/>
</dbReference>
<dbReference type="SFLD" id="SFLDS00005">
    <property type="entry name" value="Isoprenoid_Synthase_Type_I"/>
    <property type="match status" value="1"/>
</dbReference>
<keyword evidence="4" id="KW-0479">Metal-binding</keyword>
<comment type="caution">
    <text evidence="5">The sequence shown here is derived from an EMBL/GenBank/DDBJ whole genome shotgun (WGS) entry which is preliminary data.</text>
</comment>
<gene>
    <name evidence="5" type="ORF">B0T20DRAFT_386332</name>
</gene>
<dbReference type="EMBL" id="JAUTDP010000014">
    <property type="protein sequence ID" value="KAK3389121.1"/>
    <property type="molecule type" value="Genomic_DNA"/>
</dbReference>
<keyword evidence="6" id="KW-1185">Reference proteome</keyword>
<dbReference type="PANTHER" id="PTHR35201:SF4">
    <property type="entry name" value="BETA-PINACENE SYNTHASE-RELATED"/>
    <property type="match status" value="1"/>
</dbReference>
<dbReference type="GO" id="GO:0046872">
    <property type="term" value="F:metal ion binding"/>
    <property type="evidence" value="ECO:0007669"/>
    <property type="project" value="UniProtKB-KW"/>
</dbReference>
<keyword evidence="4" id="KW-0456">Lyase</keyword>
<evidence type="ECO:0000256" key="1">
    <source>
        <dbReference type="ARBA" id="ARBA00001946"/>
    </source>
</evidence>
<keyword evidence="3 4" id="KW-0460">Magnesium</keyword>
<dbReference type="AlphaFoldDB" id="A0AAE0U352"/>
<dbReference type="Gene3D" id="1.10.600.10">
    <property type="entry name" value="Farnesyl Diphosphate Synthase"/>
    <property type="match status" value="1"/>
</dbReference>
<reference evidence="5" key="1">
    <citation type="journal article" date="2023" name="Mol. Phylogenet. Evol.">
        <title>Genome-scale phylogeny and comparative genomics of the fungal order Sordariales.</title>
        <authorList>
            <person name="Hensen N."/>
            <person name="Bonometti L."/>
            <person name="Westerberg I."/>
            <person name="Brannstrom I.O."/>
            <person name="Guillou S."/>
            <person name="Cros-Aarteil S."/>
            <person name="Calhoun S."/>
            <person name="Haridas S."/>
            <person name="Kuo A."/>
            <person name="Mondo S."/>
            <person name="Pangilinan J."/>
            <person name="Riley R."/>
            <person name="LaButti K."/>
            <person name="Andreopoulos B."/>
            <person name="Lipzen A."/>
            <person name="Chen C."/>
            <person name="Yan M."/>
            <person name="Daum C."/>
            <person name="Ng V."/>
            <person name="Clum A."/>
            <person name="Steindorff A."/>
            <person name="Ohm R.A."/>
            <person name="Martin F."/>
            <person name="Silar P."/>
            <person name="Natvig D.O."/>
            <person name="Lalanne C."/>
            <person name="Gautier V."/>
            <person name="Ament-Velasquez S.L."/>
            <person name="Kruys A."/>
            <person name="Hutchinson M.I."/>
            <person name="Powell A.J."/>
            <person name="Barry K."/>
            <person name="Miller A.N."/>
            <person name="Grigoriev I.V."/>
            <person name="Debuchy R."/>
            <person name="Gladieux P."/>
            <person name="Hiltunen Thoren M."/>
            <person name="Johannesson H."/>
        </authorList>
    </citation>
    <scope>NUCLEOTIDE SEQUENCE</scope>
    <source>
        <strain evidence="5">FGSC 1904</strain>
    </source>
</reference>
<dbReference type="Proteomes" id="UP001281003">
    <property type="component" value="Unassembled WGS sequence"/>
</dbReference>
<comment type="similarity">
    <text evidence="2 4">Belongs to the terpene synthase family.</text>
</comment>
<dbReference type="Pfam" id="PF19086">
    <property type="entry name" value="Terpene_syn_C_2"/>
    <property type="match status" value="1"/>
</dbReference>
<reference evidence="5" key="2">
    <citation type="submission" date="2023-07" db="EMBL/GenBank/DDBJ databases">
        <authorList>
            <consortium name="Lawrence Berkeley National Laboratory"/>
            <person name="Haridas S."/>
            <person name="Hensen N."/>
            <person name="Bonometti L."/>
            <person name="Westerberg I."/>
            <person name="Brannstrom I.O."/>
            <person name="Guillou S."/>
            <person name="Cros-Aarteil S."/>
            <person name="Calhoun S."/>
            <person name="Kuo A."/>
            <person name="Mondo S."/>
            <person name="Pangilinan J."/>
            <person name="Riley R."/>
            <person name="LaButti K."/>
            <person name="Andreopoulos B."/>
            <person name="Lipzen A."/>
            <person name="Chen C."/>
            <person name="Yanf M."/>
            <person name="Daum C."/>
            <person name="Ng V."/>
            <person name="Clum A."/>
            <person name="Steindorff A."/>
            <person name="Ohm R."/>
            <person name="Martin F."/>
            <person name="Silar P."/>
            <person name="Natvig D."/>
            <person name="Lalanne C."/>
            <person name="Gautier V."/>
            <person name="Ament-velasquez S.L."/>
            <person name="Kruys A."/>
            <person name="Hutchinson M.I."/>
            <person name="Powell A.J."/>
            <person name="Barry K."/>
            <person name="Miller A.N."/>
            <person name="Grigoriev I.V."/>
            <person name="Debuchy R."/>
            <person name="Gladieux P."/>
            <person name="Thoren M.H."/>
            <person name="Johannesson H."/>
        </authorList>
    </citation>
    <scope>NUCLEOTIDE SEQUENCE</scope>
    <source>
        <strain evidence="5">FGSC 1904</strain>
    </source>
</reference>
<dbReference type="EC" id="4.2.3.-" evidence="4"/>
<evidence type="ECO:0000313" key="6">
    <source>
        <dbReference type="Proteomes" id="UP001281003"/>
    </source>
</evidence>
<evidence type="ECO:0000256" key="4">
    <source>
        <dbReference type="RuleBase" id="RU366034"/>
    </source>
</evidence>
<evidence type="ECO:0000256" key="3">
    <source>
        <dbReference type="ARBA" id="ARBA00022842"/>
    </source>
</evidence>
<proteinExistence type="inferred from homology"/>
<dbReference type="InterPro" id="IPR008949">
    <property type="entry name" value="Isoprenoid_synthase_dom_sf"/>
</dbReference>
<organism evidence="5 6">
    <name type="scientific">Sordaria brevicollis</name>
    <dbReference type="NCBI Taxonomy" id="83679"/>
    <lineage>
        <taxon>Eukaryota</taxon>
        <taxon>Fungi</taxon>
        <taxon>Dikarya</taxon>
        <taxon>Ascomycota</taxon>
        <taxon>Pezizomycotina</taxon>
        <taxon>Sordariomycetes</taxon>
        <taxon>Sordariomycetidae</taxon>
        <taxon>Sordariales</taxon>
        <taxon>Sordariaceae</taxon>
        <taxon>Sordaria</taxon>
    </lineage>
</organism>
<evidence type="ECO:0000256" key="2">
    <source>
        <dbReference type="ARBA" id="ARBA00006333"/>
    </source>
</evidence>
<protein>
    <recommendedName>
        <fullName evidence="4">Terpene synthase</fullName>
        <ecNumber evidence="4">4.2.3.-</ecNumber>
    </recommendedName>
</protein>
<dbReference type="InterPro" id="IPR034686">
    <property type="entry name" value="Terpene_cyclase-like_2"/>
</dbReference>
<accession>A0AAE0U352</accession>
<dbReference type="GO" id="GO:0008299">
    <property type="term" value="P:isoprenoid biosynthetic process"/>
    <property type="evidence" value="ECO:0007669"/>
    <property type="project" value="UniProtKB-ARBA"/>
</dbReference>
<dbReference type="SUPFAM" id="SSF48576">
    <property type="entry name" value="Terpenoid synthases"/>
    <property type="match status" value="1"/>
</dbReference>
<dbReference type="PANTHER" id="PTHR35201">
    <property type="entry name" value="TERPENE SYNTHASE"/>
    <property type="match status" value="1"/>
</dbReference>
<comment type="cofactor">
    <cofactor evidence="1 4">
        <name>Mg(2+)</name>
        <dbReference type="ChEBI" id="CHEBI:18420"/>
    </cofactor>
</comment>
<dbReference type="GO" id="GO:0010333">
    <property type="term" value="F:terpene synthase activity"/>
    <property type="evidence" value="ECO:0007669"/>
    <property type="project" value="InterPro"/>
</dbReference>
<sequence length="379" mass="43012">MPSVIPTTPNDDDTMDVNLAAAELLTSKIKGQTLHLPNMRELFPGWTKAVNPLLDELTAWFEEEMEKLFPDAKVRAKIRKSDFPSFVCLTFPTSPLPRLQTITYFALWSCLWDDEMESSNTQTLCHRELEYVRHLLGFSYVHPSKRSSVVVPQPPTKPSRLFAEPARVLRETWSEQQLKRFMGEMELYIGACAVEERYTGSGSGSGQKGGGMIILPGVEEYTGNRLGSSSGGAYFALAEFMIDVEIPQEIHDLEEMRIIWSELCRSVSWINDLISLKKEINSSLYSLIPIAMNETGGDLHTVVSEVLQELETCRERFESAAGDLLFRIMKEDAKVRNDVERFIESCTIMVTGYTEWSLQSDRYGVKEYMQEDGSFLIPL</sequence>
<evidence type="ECO:0000313" key="5">
    <source>
        <dbReference type="EMBL" id="KAK3389121.1"/>
    </source>
</evidence>
<name>A0AAE0U352_SORBR</name>